<feature type="domain" description="HECT" evidence="3">
    <location>
        <begin position="41"/>
        <end position="114"/>
    </location>
</feature>
<comment type="caution">
    <text evidence="2">Lacks conserved residue(s) required for the propagation of feature annotation.</text>
</comment>
<dbReference type="OrthoDB" id="5989491at2759"/>
<evidence type="ECO:0000313" key="5">
    <source>
        <dbReference type="Proteomes" id="UP001152320"/>
    </source>
</evidence>
<dbReference type="InterPro" id="IPR035983">
    <property type="entry name" value="Hect_E3_ubiquitin_ligase"/>
</dbReference>
<gene>
    <name evidence="4" type="ORF">HOLleu_02494</name>
</gene>
<dbReference type="Gene3D" id="3.90.1750.10">
    <property type="entry name" value="Hect, E3 ligase catalytic domains"/>
    <property type="match status" value="1"/>
</dbReference>
<dbReference type="Pfam" id="PF00632">
    <property type="entry name" value="HECT"/>
    <property type="match status" value="1"/>
</dbReference>
<name>A0A9Q1CRC9_HOLLE</name>
<dbReference type="Proteomes" id="UP001152320">
    <property type="component" value="Chromosome 1"/>
</dbReference>
<evidence type="ECO:0000256" key="2">
    <source>
        <dbReference type="PROSITE-ProRule" id="PRU00104"/>
    </source>
</evidence>
<keyword evidence="5" id="KW-1185">Reference proteome</keyword>
<evidence type="ECO:0000259" key="3">
    <source>
        <dbReference type="PROSITE" id="PS50237"/>
    </source>
</evidence>
<accession>A0A9Q1CRC9</accession>
<organism evidence="4 5">
    <name type="scientific">Holothuria leucospilota</name>
    <name type="common">Black long sea cucumber</name>
    <name type="synonym">Mertensiothuria leucospilota</name>
    <dbReference type="NCBI Taxonomy" id="206669"/>
    <lineage>
        <taxon>Eukaryota</taxon>
        <taxon>Metazoa</taxon>
        <taxon>Echinodermata</taxon>
        <taxon>Eleutherozoa</taxon>
        <taxon>Echinozoa</taxon>
        <taxon>Holothuroidea</taxon>
        <taxon>Aspidochirotacea</taxon>
        <taxon>Aspidochirotida</taxon>
        <taxon>Holothuriidae</taxon>
        <taxon>Holothuria</taxon>
    </lineage>
</organism>
<proteinExistence type="predicted"/>
<evidence type="ECO:0000313" key="4">
    <source>
        <dbReference type="EMBL" id="KAJ8049656.1"/>
    </source>
</evidence>
<dbReference type="PROSITE" id="PS50237">
    <property type="entry name" value="HECT"/>
    <property type="match status" value="1"/>
</dbReference>
<keyword evidence="1 2" id="KW-0833">Ubl conjugation pathway</keyword>
<dbReference type="InterPro" id="IPR000569">
    <property type="entry name" value="HECT_dom"/>
</dbReference>
<dbReference type="GO" id="GO:0004842">
    <property type="term" value="F:ubiquitin-protein transferase activity"/>
    <property type="evidence" value="ECO:0007669"/>
    <property type="project" value="InterPro"/>
</dbReference>
<sequence length="366" mass="41220">MESANPVKTIRQLLGFGNNPSQILYVSRDTLFEDNIAFFKNKFQSNRPISVRFVGEKAVDAGGPIRENFRILMRKLHAAELNMFFGTHSHNLLPSNNQMLLYSGMFEVLGNIAAGIINGVPLKLPLHPAVIDCILDRPRDEQFGKISIDDILDVDLKEFLTKILNCKEDDEMVTVINDEANPTHWLDNCGWPVSKQMTVSCKHEIVMCVMYHYIIDIRSSAITAIENGMKCNNRFPLKVLTPSLLGELLKPPLINATELQRLVQPSIDKLKADASEHATYITDLMKEISDTDANMMAVFTKAADCVYEDLTEIKLELNTFNRIEAFPIGNTCSATILFPVSFNSSSEFKTTVLMRMKEAVEFFGML</sequence>
<dbReference type="AlphaFoldDB" id="A0A9Q1CRC9"/>
<dbReference type="SMART" id="SM00119">
    <property type="entry name" value="HECTc"/>
    <property type="match status" value="1"/>
</dbReference>
<dbReference type="SUPFAM" id="SSF56204">
    <property type="entry name" value="Hect, E3 ligase catalytic domain"/>
    <property type="match status" value="1"/>
</dbReference>
<dbReference type="EMBL" id="JAIZAY010000001">
    <property type="protein sequence ID" value="KAJ8049656.1"/>
    <property type="molecule type" value="Genomic_DNA"/>
</dbReference>
<protein>
    <submittedName>
        <fullName evidence="4">E3 ubiquitin-protein ligase HERC4</fullName>
    </submittedName>
</protein>
<reference evidence="4" key="1">
    <citation type="submission" date="2021-10" db="EMBL/GenBank/DDBJ databases">
        <title>Tropical sea cucumber genome reveals ecological adaptation and Cuvierian tubules defense mechanism.</title>
        <authorList>
            <person name="Chen T."/>
        </authorList>
    </citation>
    <scope>NUCLEOTIDE SEQUENCE</scope>
    <source>
        <strain evidence="4">Nanhai2018</strain>
        <tissue evidence="4">Muscle</tissue>
    </source>
</reference>
<evidence type="ECO:0000256" key="1">
    <source>
        <dbReference type="ARBA" id="ARBA00022786"/>
    </source>
</evidence>
<comment type="caution">
    <text evidence="4">The sequence shown here is derived from an EMBL/GenBank/DDBJ whole genome shotgun (WGS) entry which is preliminary data.</text>
</comment>